<dbReference type="SUPFAM" id="SSF56399">
    <property type="entry name" value="ADP-ribosylation"/>
    <property type="match status" value="1"/>
</dbReference>
<evidence type="ECO:0000256" key="5">
    <source>
        <dbReference type="ARBA" id="ARBA00023027"/>
    </source>
</evidence>
<dbReference type="FunFam" id="3.90.228.10:FF:000008">
    <property type="entry name" value="Poly [ADP-ribose] polymerase"/>
    <property type="match status" value="1"/>
</dbReference>
<protein>
    <recommendedName>
        <fullName evidence="8">Poly [ADP-ribose] polymerase</fullName>
        <shortName evidence="8">PARP</shortName>
        <ecNumber evidence="8">2.4.2.-</ecNumber>
    </recommendedName>
</protein>
<evidence type="ECO:0000313" key="11">
    <source>
        <dbReference type="EMBL" id="KAK7828040.1"/>
    </source>
</evidence>
<dbReference type="GO" id="GO:0005737">
    <property type="term" value="C:cytoplasm"/>
    <property type="evidence" value="ECO:0007669"/>
    <property type="project" value="TreeGrafter"/>
</dbReference>
<organism evidence="11 12">
    <name type="scientific">Myodes glareolus</name>
    <name type="common">Bank vole</name>
    <name type="synonym">Clethrionomys glareolus</name>
    <dbReference type="NCBI Taxonomy" id="447135"/>
    <lineage>
        <taxon>Eukaryota</taxon>
        <taxon>Metazoa</taxon>
        <taxon>Chordata</taxon>
        <taxon>Craniata</taxon>
        <taxon>Vertebrata</taxon>
        <taxon>Euteleostomi</taxon>
        <taxon>Mammalia</taxon>
        <taxon>Eutheria</taxon>
        <taxon>Euarchontoglires</taxon>
        <taxon>Glires</taxon>
        <taxon>Rodentia</taxon>
        <taxon>Myomorpha</taxon>
        <taxon>Muroidea</taxon>
        <taxon>Cricetidae</taxon>
        <taxon>Arvicolinae</taxon>
        <taxon>Myodes</taxon>
    </lineage>
</organism>
<dbReference type="GO" id="GO:0016779">
    <property type="term" value="F:nucleotidyltransferase activity"/>
    <property type="evidence" value="ECO:0007669"/>
    <property type="project" value="UniProtKB-KW"/>
</dbReference>
<proteinExistence type="inferred from homology"/>
<dbReference type="GO" id="GO:0003950">
    <property type="term" value="F:NAD+ poly-ADP-ribosyltransferase activity"/>
    <property type="evidence" value="ECO:0007669"/>
    <property type="project" value="UniProtKB-UniRule"/>
</dbReference>
<dbReference type="InterPro" id="IPR052056">
    <property type="entry name" value="Mono-ARTD/PARP"/>
</dbReference>
<evidence type="ECO:0000256" key="9">
    <source>
        <dbReference type="SAM" id="MobiDB-lite"/>
    </source>
</evidence>
<comment type="subcellular location">
    <subcellularLocation>
        <location evidence="1">Nucleus</location>
    </subcellularLocation>
</comment>
<dbReference type="Proteomes" id="UP001488838">
    <property type="component" value="Unassembled WGS sequence"/>
</dbReference>
<feature type="region of interest" description="Disordered" evidence="9">
    <location>
        <begin position="1"/>
        <end position="23"/>
    </location>
</feature>
<feature type="compositionally biased region" description="Basic and acidic residues" evidence="9">
    <location>
        <begin position="1"/>
        <end position="14"/>
    </location>
</feature>
<evidence type="ECO:0000256" key="6">
    <source>
        <dbReference type="ARBA" id="ARBA00023242"/>
    </source>
</evidence>
<dbReference type="GO" id="GO:0070212">
    <property type="term" value="P:protein poly-ADP-ribosylation"/>
    <property type="evidence" value="ECO:0007669"/>
    <property type="project" value="TreeGrafter"/>
</dbReference>
<dbReference type="GO" id="GO:0010629">
    <property type="term" value="P:negative regulation of gene expression"/>
    <property type="evidence" value="ECO:0007669"/>
    <property type="project" value="TreeGrafter"/>
</dbReference>
<evidence type="ECO:0000259" key="10">
    <source>
        <dbReference type="PROSITE" id="PS51059"/>
    </source>
</evidence>
<keyword evidence="6" id="KW-0539">Nucleus</keyword>
<evidence type="ECO:0000313" key="12">
    <source>
        <dbReference type="Proteomes" id="UP001488838"/>
    </source>
</evidence>
<keyword evidence="4" id="KW-0548">Nucleotidyltransferase</keyword>
<feature type="domain" description="PARP catalytic" evidence="10">
    <location>
        <begin position="1"/>
        <end position="135"/>
    </location>
</feature>
<dbReference type="GO" id="GO:0005634">
    <property type="term" value="C:nucleus"/>
    <property type="evidence" value="ECO:0007669"/>
    <property type="project" value="UniProtKB-SubCell"/>
</dbReference>
<dbReference type="EMBL" id="JBBHLL010000028">
    <property type="protein sequence ID" value="KAK7828040.1"/>
    <property type="molecule type" value="Genomic_DNA"/>
</dbReference>
<evidence type="ECO:0000256" key="2">
    <source>
        <dbReference type="ARBA" id="ARBA00022676"/>
    </source>
</evidence>
<evidence type="ECO:0000256" key="8">
    <source>
        <dbReference type="RuleBase" id="RU362114"/>
    </source>
</evidence>
<dbReference type="Gene3D" id="3.90.228.10">
    <property type="match status" value="1"/>
</dbReference>
<reference evidence="11 12" key="1">
    <citation type="journal article" date="2023" name="bioRxiv">
        <title>Conserved and derived expression patterns and positive selection on dental genes reveal complex evolutionary context of ever-growing rodent molars.</title>
        <authorList>
            <person name="Calamari Z.T."/>
            <person name="Song A."/>
            <person name="Cohen E."/>
            <person name="Akter M."/>
            <person name="Roy R.D."/>
            <person name="Hallikas O."/>
            <person name="Christensen M.M."/>
            <person name="Li P."/>
            <person name="Marangoni P."/>
            <person name="Jernvall J."/>
            <person name="Klein O.D."/>
        </authorList>
    </citation>
    <scope>NUCLEOTIDE SEQUENCE [LARGE SCALE GENOMIC DNA]</scope>
    <source>
        <strain evidence="11">V071</strain>
    </source>
</reference>
<evidence type="ECO:0000256" key="4">
    <source>
        <dbReference type="ARBA" id="ARBA00022695"/>
    </source>
</evidence>
<dbReference type="GO" id="GO:1990404">
    <property type="term" value="F:NAD+-protein mono-ADP-ribosyltransferase activity"/>
    <property type="evidence" value="ECO:0007669"/>
    <property type="project" value="TreeGrafter"/>
</dbReference>
<dbReference type="AlphaFoldDB" id="A0AAW0JNH6"/>
<evidence type="ECO:0000256" key="7">
    <source>
        <dbReference type="ARBA" id="ARBA00024347"/>
    </source>
</evidence>
<keyword evidence="2 8" id="KW-0328">Glycosyltransferase</keyword>
<sequence>MDAKNGHEGNEKQLFHGTEASSIPHLNSNGFNRSYAGKNATHYGKGTYFAVDASYSADDTYSRPDADGKKYMYYVRVLTGNYTMGNQSLIVPPPRNPQNPTDLYDTVTDHEKRPSLFVVFYDNQAYPEYLITFRR</sequence>
<evidence type="ECO:0000256" key="3">
    <source>
        <dbReference type="ARBA" id="ARBA00022679"/>
    </source>
</evidence>
<dbReference type="EC" id="2.4.2.-" evidence="8"/>
<accession>A0AAW0JNH6</accession>
<name>A0AAW0JNH6_MYOGA</name>
<comment type="caution">
    <text evidence="11">The sequence shown here is derived from an EMBL/GenBank/DDBJ whole genome shotgun (WGS) entry which is preliminary data.</text>
</comment>
<dbReference type="PANTHER" id="PTHR14453:SF89">
    <property type="entry name" value="PROTEIN MONO-ADP-RIBOSYLTRANSFERASE PARP14"/>
    <property type="match status" value="1"/>
</dbReference>
<dbReference type="PROSITE" id="PS51059">
    <property type="entry name" value="PARP_CATALYTIC"/>
    <property type="match status" value="1"/>
</dbReference>
<comment type="similarity">
    <text evidence="7">Belongs to the ARTD/PARP family.</text>
</comment>
<dbReference type="Pfam" id="PF00644">
    <property type="entry name" value="PARP"/>
    <property type="match status" value="1"/>
</dbReference>
<evidence type="ECO:0000256" key="1">
    <source>
        <dbReference type="ARBA" id="ARBA00004123"/>
    </source>
</evidence>
<dbReference type="PANTHER" id="PTHR14453">
    <property type="entry name" value="PARP/ZINC FINGER CCCH TYPE DOMAIN CONTAINING PROTEIN"/>
    <property type="match status" value="1"/>
</dbReference>
<dbReference type="GO" id="GO:0003714">
    <property type="term" value="F:transcription corepressor activity"/>
    <property type="evidence" value="ECO:0007669"/>
    <property type="project" value="TreeGrafter"/>
</dbReference>
<dbReference type="CDD" id="cd01439">
    <property type="entry name" value="TCCD_inducible_PARP_like"/>
    <property type="match status" value="1"/>
</dbReference>
<keyword evidence="5 8" id="KW-0520">NAD</keyword>
<keyword evidence="12" id="KW-1185">Reference proteome</keyword>
<dbReference type="InterPro" id="IPR012317">
    <property type="entry name" value="Poly(ADP-ribose)pol_cat_dom"/>
</dbReference>
<keyword evidence="3 8" id="KW-0808">Transferase</keyword>
<gene>
    <name evidence="11" type="ORF">U0070_013666</name>
</gene>